<reference evidence="3" key="1">
    <citation type="submission" date="2023-03" db="EMBL/GenBank/DDBJ databases">
        <title>Mating type loci evolution in Malassezia.</title>
        <authorList>
            <person name="Coelho M.A."/>
        </authorList>
    </citation>
    <scope>NUCLEOTIDE SEQUENCE</scope>
    <source>
        <strain evidence="3">CBS 9557</strain>
    </source>
</reference>
<evidence type="ECO:0000313" key="3">
    <source>
        <dbReference type="EMBL" id="WFD26504.1"/>
    </source>
</evidence>
<dbReference type="InterPro" id="IPR019446">
    <property type="entry name" value="BMT5-like"/>
</dbReference>
<evidence type="ECO:0000256" key="1">
    <source>
        <dbReference type="SAM" id="MobiDB-lite"/>
    </source>
</evidence>
<accession>A0AAF0EKY0</accession>
<proteinExistence type="predicted"/>
<gene>
    <name evidence="3" type="ORF">MNAN1_001487</name>
</gene>
<evidence type="ECO:0000313" key="4">
    <source>
        <dbReference type="Proteomes" id="UP001213623"/>
    </source>
</evidence>
<dbReference type="AlphaFoldDB" id="A0AAF0EKY0"/>
<evidence type="ECO:0000259" key="2">
    <source>
        <dbReference type="Pfam" id="PF10354"/>
    </source>
</evidence>
<dbReference type="GO" id="GO:0070042">
    <property type="term" value="F:rRNA (uridine-N3-)-methyltransferase activity"/>
    <property type="evidence" value="ECO:0007669"/>
    <property type="project" value="InterPro"/>
</dbReference>
<dbReference type="EC" id="2.1.1.313" evidence="3"/>
<dbReference type="EMBL" id="CP119893">
    <property type="protein sequence ID" value="WFD26504.1"/>
    <property type="molecule type" value="Genomic_DNA"/>
</dbReference>
<dbReference type="PANTHER" id="PTHR11538">
    <property type="entry name" value="PHENYLALANYL-TRNA SYNTHETASE"/>
    <property type="match status" value="1"/>
</dbReference>
<name>A0AAF0EKY0_9BASI</name>
<feature type="domain" description="25S rRNA (uridine-N(3))-methyltransferase BMT5-like" evidence="2">
    <location>
        <begin position="57"/>
        <end position="314"/>
    </location>
</feature>
<dbReference type="GO" id="GO:0005737">
    <property type="term" value="C:cytoplasm"/>
    <property type="evidence" value="ECO:0007669"/>
    <property type="project" value="TreeGrafter"/>
</dbReference>
<dbReference type="Pfam" id="PF10354">
    <property type="entry name" value="BMT5-like"/>
    <property type="match status" value="1"/>
</dbReference>
<keyword evidence="3" id="KW-0808">Transferase</keyword>
<sequence length="360" mass="39645">MAKRDKGTLRNALAKHRARCQLREQEKRKVAAPTIKAPAPATRKRTVVPFSPDDTVLLVGEGNFSFTLALLSPPYNHPPHQILATSYDTEAQVYEKYPDARDMIAQIRDKAGLHADRILAFGVDAGALHKCDQVTGTSKDSPRRWSKVWFGFPHVGAGHKDEQRNVLANQLLLLRFLVSVAPYLTEGPAPVYVTGKAKAGSDDEDDEGDAPETQAPAGPEISSELMWRPLSPPPRQGSVLITIRNVSPYTLWNIPMLAKKLRSVFGPIAASAPPPPKGTYMPSRAEIERAGPAFAVWRSFEFDPRAWKGYSHRRTVGFVDGLSRSNNEDLLRPTTALNASKPSGRHVGTGECRTFELALR</sequence>
<dbReference type="PANTHER" id="PTHR11538:SF26">
    <property type="entry name" value="FERREDOXIN-FOLD ANTICODON-BINDING DOMAIN-CONTAINING PROTEIN 1"/>
    <property type="match status" value="1"/>
</dbReference>
<protein>
    <submittedName>
        <fullName evidence="3">25S rRNA (Uracil(2634)-N(3))-methyltransferase</fullName>
        <ecNumber evidence="3">2.1.1.313</ecNumber>
    </submittedName>
</protein>
<keyword evidence="4" id="KW-1185">Reference proteome</keyword>
<organism evidence="3 4">
    <name type="scientific">Malassezia nana</name>
    <dbReference type="NCBI Taxonomy" id="180528"/>
    <lineage>
        <taxon>Eukaryota</taxon>
        <taxon>Fungi</taxon>
        <taxon>Dikarya</taxon>
        <taxon>Basidiomycota</taxon>
        <taxon>Ustilaginomycotina</taxon>
        <taxon>Malasseziomycetes</taxon>
        <taxon>Malasseziales</taxon>
        <taxon>Malasseziaceae</taxon>
        <taxon>Malassezia</taxon>
    </lineage>
</organism>
<dbReference type="GO" id="GO:0070475">
    <property type="term" value="P:rRNA base methylation"/>
    <property type="evidence" value="ECO:0007669"/>
    <property type="project" value="InterPro"/>
</dbReference>
<feature type="region of interest" description="Disordered" evidence="1">
    <location>
        <begin position="195"/>
        <end position="225"/>
    </location>
</feature>
<keyword evidence="3" id="KW-0489">Methyltransferase</keyword>
<dbReference type="Proteomes" id="UP001213623">
    <property type="component" value="Chromosome 2"/>
</dbReference>